<organism evidence="1">
    <name type="scientific">Streptomyces sp. Y1</name>
    <dbReference type="NCBI Taxonomy" id="3238634"/>
    <lineage>
        <taxon>Bacteria</taxon>
        <taxon>Bacillati</taxon>
        <taxon>Actinomycetota</taxon>
        <taxon>Actinomycetes</taxon>
        <taxon>Kitasatosporales</taxon>
        <taxon>Streptomycetaceae</taxon>
        <taxon>Streptomyces</taxon>
    </lineage>
</organism>
<accession>A0AB39TJP5</accession>
<proteinExistence type="predicted"/>
<protein>
    <recommendedName>
        <fullName evidence="2">HEPN domain-containing protein</fullName>
    </recommendedName>
</protein>
<sequence>MTDTTARRTSADWEATADKHFADAQEAFTVALAFGDRAPNPGLQRAEVALQLARYALDRAATR</sequence>
<name>A0AB39TJP5_9ACTN</name>
<gene>
    <name evidence="1" type="ORF">AB2U05_13500</name>
</gene>
<dbReference type="RefSeq" id="WP_369183317.1">
    <property type="nucleotide sequence ID" value="NZ_CP163445.1"/>
</dbReference>
<dbReference type="EMBL" id="CP163445">
    <property type="protein sequence ID" value="XDQ79404.1"/>
    <property type="molecule type" value="Genomic_DNA"/>
</dbReference>
<dbReference type="AlphaFoldDB" id="A0AB39TJP5"/>
<reference evidence="1" key="1">
    <citation type="submission" date="2024-07" db="EMBL/GenBank/DDBJ databases">
        <authorList>
            <person name="Yu S.T."/>
        </authorList>
    </citation>
    <scope>NUCLEOTIDE SEQUENCE</scope>
    <source>
        <strain evidence="1">Y1</strain>
    </source>
</reference>
<evidence type="ECO:0008006" key="2">
    <source>
        <dbReference type="Google" id="ProtNLM"/>
    </source>
</evidence>
<evidence type="ECO:0000313" key="1">
    <source>
        <dbReference type="EMBL" id="XDQ79404.1"/>
    </source>
</evidence>